<gene>
    <name evidence="2" type="ORF">HMPREF9725_02020</name>
</gene>
<evidence type="ECO:0000313" key="2">
    <source>
        <dbReference type="EMBL" id="EMB29150.1"/>
    </source>
</evidence>
<dbReference type="Gene3D" id="3.90.550.10">
    <property type="entry name" value="Spore Coat Polysaccharide Biosynthesis Protein SpsA, Chain A"/>
    <property type="match status" value="1"/>
</dbReference>
<dbReference type="GO" id="GO:0016758">
    <property type="term" value="F:hexosyltransferase activity"/>
    <property type="evidence" value="ECO:0007669"/>
    <property type="project" value="UniProtKB-ARBA"/>
</dbReference>
<dbReference type="HOGENOM" id="CLU_025996_25_1_12"/>
<dbReference type="Proteomes" id="UP000011708">
    <property type="component" value="Chromosome"/>
</dbReference>
<protein>
    <recommendedName>
        <fullName evidence="1">Glycosyltransferase 2-like domain-containing protein</fullName>
    </recommendedName>
</protein>
<organism evidence="2">
    <name type="scientific">Treponema denticola H1-T</name>
    <dbReference type="NCBI Taxonomy" id="999431"/>
    <lineage>
        <taxon>Bacteria</taxon>
        <taxon>Pseudomonadati</taxon>
        <taxon>Spirochaetota</taxon>
        <taxon>Spirochaetia</taxon>
        <taxon>Spirochaetales</taxon>
        <taxon>Treponemataceae</taxon>
        <taxon>Treponema</taxon>
    </lineage>
</organism>
<dbReference type="AlphaFoldDB" id="M2BIC6"/>
<dbReference type="InterPro" id="IPR001173">
    <property type="entry name" value="Glyco_trans_2-like"/>
</dbReference>
<dbReference type="PANTHER" id="PTHR22916">
    <property type="entry name" value="GLYCOSYLTRANSFERASE"/>
    <property type="match status" value="1"/>
</dbReference>
<sequence length="353" mass="40854">MQYIYTVNTEKLKMKFTISIPIFNRVHYIPETLESVIKQTYTDLEIICVDDCSRDGSAALLRDYAQKDSRIKILTHEENKGLYLARKTGVLNASGDYMLFLDCDDVLTPHAVEAIYNTLCENSVEILEYGYHSVHANEDTVPDSAVMAEKLFSSLVYDRQPRAGTIWNKAYKTELLKNAFSKMSDFYAVMGEDFYESVIIAYYAKSYSSIDDVLVLYNDESGISNTRKNLANIQKDLNSFAAIFNGFRVFFESYAAEHKEAILNIESYYIRYVYYNLILLKTNKTDRKMAVDLLKDYFSAEAAAPYFNKTKPAVTRDAVMYKIRAVIKRCISKKLREMIKKIIRRYDKKPQQK</sequence>
<dbReference type="CDD" id="cd00761">
    <property type="entry name" value="Glyco_tranf_GTA_type"/>
    <property type="match status" value="1"/>
</dbReference>
<comment type="caution">
    <text evidence="2">The sequence shown here is derived from an EMBL/GenBank/DDBJ whole genome shotgun (WGS) entry which is preliminary data.</text>
</comment>
<dbReference type="InterPro" id="IPR029044">
    <property type="entry name" value="Nucleotide-diphossugar_trans"/>
</dbReference>
<dbReference type="EMBL" id="AGDW01000022">
    <property type="protein sequence ID" value="EMB29150.1"/>
    <property type="molecule type" value="Genomic_DNA"/>
</dbReference>
<dbReference type="Pfam" id="PF00535">
    <property type="entry name" value="Glycos_transf_2"/>
    <property type="match status" value="1"/>
</dbReference>
<accession>M2BIC6</accession>
<dbReference type="PANTHER" id="PTHR22916:SF3">
    <property type="entry name" value="UDP-GLCNAC:BETAGAL BETA-1,3-N-ACETYLGLUCOSAMINYLTRANSFERASE-LIKE PROTEIN 1"/>
    <property type="match status" value="1"/>
</dbReference>
<proteinExistence type="predicted"/>
<dbReference type="SUPFAM" id="SSF53448">
    <property type="entry name" value="Nucleotide-diphospho-sugar transferases"/>
    <property type="match status" value="1"/>
</dbReference>
<reference evidence="2" key="1">
    <citation type="submission" date="2012-01" db="EMBL/GenBank/DDBJ databases">
        <title>The Genome Sequence of Treponema denticola H1-T.</title>
        <authorList>
            <consortium name="The Broad Institute Genome Sequencing Platform"/>
            <person name="Earl A."/>
            <person name="Ward D."/>
            <person name="Feldgarden M."/>
            <person name="Gevers D."/>
            <person name="Blanton J.M."/>
            <person name="Fenno C.J."/>
            <person name="Baranova O.V."/>
            <person name="Mathney J."/>
            <person name="Dewhirst F.E."/>
            <person name="Izard J."/>
            <person name="Young S.K."/>
            <person name="Zeng Q."/>
            <person name="Gargeya S."/>
            <person name="Fitzgerald M."/>
            <person name="Haas B."/>
            <person name="Abouelleil A."/>
            <person name="Alvarado L."/>
            <person name="Arachchi H.M."/>
            <person name="Berlin A."/>
            <person name="Chapman S.B."/>
            <person name="Gearin G."/>
            <person name="Goldberg J."/>
            <person name="Griggs A."/>
            <person name="Gujja S."/>
            <person name="Hansen M."/>
            <person name="Heiman D."/>
            <person name="Howarth C."/>
            <person name="Larimer J."/>
            <person name="Lui A."/>
            <person name="MacDonald P.J.P."/>
            <person name="McCowen C."/>
            <person name="Montmayeur A."/>
            <person name="Murphy C."/>
            <person name="Neiman D."/>
            <person name="Pearson M."/>
            <person name="Priest M."/>
            <person name="Roberts A."/>
            <person name="Saif S."/>
            <person name="Shea T."/>
            <person name="Sisk P."/>
            <person name="Stolte C."/>
            <person name="Sykes S."/>
            <person name="Wortman J."/>
            <person name="Nusbaum C."/>
            <person name="Birren B."/>
        </authorList>
    </citation>
    <scope>NUCLEOTIDE SEQUENCE [LARGE SCALE GENOMIC DNA]</scope>
    <source>
        <strain evidence="2">H1-T</strain>
    </source>
</reference>
<dbReference type="RefSeq" id="WP_002689371.1">
    <property type="nucleotide sequence ID" value="NZ_CM001794.1"/>
</dbReference>
<feature type="domain" description="Glycosyltransferase 2-like" evidence="1">
    <location>
        <begin position="18"/>
        <end position="141"/>
    </location>
</feature>
<dbReference type="PATRIC" id="fig|999431.4.peg.2091"/>
<evidence type="ECO:0000259" key="1">
    <source>
        <dbReference type="Pfam" id="PF00535"/>
    </source>
</evidence>
<name>M2BIC6_TREDN</name>